<evidence type="ECO:0000256" key="6">
    <source>
        <dbReference type="ARBA" id="ARBA00023002"/>
    </source>
</evidence>
<dbReference type="InterPro" id="IPR012259">
    <property type="entry name" value="DHFR"/>
</dbReference>
<dbReference type="InterPro" id="IPR017925">
    <property type="entry name" value="DHFR_CS"/>
</dbReference>
<evidence type="ECO:0000313" key="12">
    <source>
        <dbReference type="Proteomes" id="UP000219573"/>
    </source>
</evidence>
<dbReference type="GO" id="GO:0006730">
    <property type="term" value="P:one-carbon metabolic process"/>
    <property type="evidence" value="ECO:0007669"/>
    <property type="project" value="UniProtKB-KW"/>
</dbReference>
<dbReference type="InterPro" id="IPR001796">
    <property type="entry name" value="DHFR_dom"/>
</dbReference>
<accession>A0A285HG15</accession>
<dbReference type="PANTHER" id="PTHR48069:SF3">
    <property type="entry name" value="DIHYDROFOLATE REDUCTASE"/>
    <property type="match status" value="1"/>
</dbReference>
<keyword evidence="12" id="KW-1185">Reference proteome</keyword>
<dbReference type="PROSITE" id="PS00075">
    <property type="entry name" value="DHFR_1"/>
    <property type="match status" value="1"/>
</dbReference>
<dbReference type="InterPro" id="IPR024072">
    <property type="entry name" value="DHFR-like_dom_sf"/>
</dbReference>
<dbReference type="GO" id="GO:0070401">
    <property type="term" value="F:NADP+ binding"/>
    <property type="evidence" value="ECO:0007669"/>
    <property type="project" value="UniProtKB-ARBA"/>
</dbReference>
<reference evidence="12" key="1">
    <citation type="submission" date="2017-09" db="EMBL/GenBank/DDBJ databases">
        <authorList>
            <person name="Varghese N."/>
            <person name="Submissions S."/>
        </authorList>
    </citation>
    <scope>NUCLEOTIDE SEQUENCE [LARGE SCALE GENOMIC DNA]</scope>
    <source>
        <strain evidence="12">MSL47</strain>
    </source>
</reference>
<keyword evidence="6 8" id="KW-0560">Oxidoreductase</keyword>
<dbReference type="GO" id="GO:0005829">
    <property type="term" value="C:cytosol"/>
    <property type="evidence" value="ECO:0007669"/>
    <property type="project" value="TreeGrafter"/>
</dbReference>
<dbReference type="AlphaFoldDB" id="A0A285HG15"/>
<dbReference type="PIRSF" id="PIRSF000194">
    <property type="entry name" value="DHFR"/>
    <property type="match status" value="1"/>
</dbReference>
<evidence type="ECO:0000259" key="10">
    <source>
        <dbReference type="PROSITE" id="PS51330"/>
    </source>
</evidence>
<evidence type="ECO:0000256" key="8">
    <source>
        <dbReference type="PIRNR" id="PIRNR000194"/>
    </source>
</evidence>
<dbReference type="Gene3D" id="3.40.430.10">
    <property type="entry name" value="Dihydrofolate Reductase, subunit A"/>
    <property type="match status" value="1"/>
</dbReference>
<comment type="catalytic activity">
    <reaction evidence="8">
        <text>(6S)-5,6,7,8-tetrahydrofolate + NADP(+) = 7,8-dihydrofolate + NADPH + H(+)</text>
        <dbReference type="Rhea" id="RHEA:15009"/>
        <dbReference type="ChEBI" id="CHEBI:15378"/>
        <dbReference type="ChEBI" id="CHEBI:57451"/>
        <dbReference type="ChEBI" id="CHEBI:57453"/>
        <dbReference type="ChEBI" id="CHEBI:57783"/>
        <dbReference type="ChEBI" id="CHEBI:58349"/>
        <dbReference type="EC" id="1.5.1.3"/>
    </reaction>
</comment>
<name>A0A285HG15_9FIRM</name>
<dbReference type="SUPFAM" id="SSF53597">
    <property type="entry name" value="Dihydrofolate reductase-like"/>
    <property type="match status" value="1"/>
</dbReference>
<dbReference type="UniPathway" id="UPA00077">
    <property type="reaction ID" value="UER00158"/>
</dbReference>
<gene>
    <name evidence="11" type="ORF">SAMN06265827_11752</name>
</gene>
<feature type="domain" description="DHFR" evidence="10">
    <location>
        <begin position="2"/>
        <end position="161"/>
    </location>
</feature>
<keyword evidence="4 8" id="KW-0554">One-carbon metabolism</keyword>
<sequence length="166" mass="19502">MNLSIIVAMDKNNLIGNNNKMPWHLPSDLNYFKLKTLNHPVVMGRKTFESIGRPLPDRRNIILTRNKTYAQQGCEVIHSKEELLNQFKDSSEEVFICGGAEIYKQFLPYSNKLYITRIEEEFEGDTYFPSINLELWEKVSSQQGVKDKQNPYDYSFNLYKRKRKLG</sequence>
<evidence type="ECO:0000256" key="3">
    <source>
        <dbReference type="ARBA" id="ARBA00012856"/>
    </source>
</evidence>
<organism evidence="11 12">
    <name type="scientific">Orenia metallireducens</name>
    <dbReference type="NCBI Taxonomy" id="1413210"/>
    <lineage>
        <taxon>Bacteria</taxon>
        <taxon>Bacillati</taxon>
        <taxon>Bacillota</taxon>
        <taxon>Clostridia</taxon>
        <taxon>Halanaerobiales</taxon>
        <taxon>Halobacteroidaceae</taxon>
        <taxon>Orenia</taxon>
    </lineage>
</organism>
<comment type="similarity">
    <text evidence="2 8 9">Belongs to the dihydrofolate reductase family.</text>
</comment>
<keyword evidence="5 8" id="KW-0521">NADP</keyword>
<dbReference type="Proteomes" id="UP000219573">
    <property type="component" value="Unassembled WGS sequence"/>
</dbReference>
<dbReference type="RefSeq" id="WP_097018351.1">
    <property type="nucleotide sequence ID" value="NZ_OBDZ01000017.1"/>
</dbReference>
<dbReference type="PROSITE" id="PS51330">
    <property type="entry name" value="DHFR_2"/>
    <property type="match status" value="1"/>
</dbReference>
<dbReference type="EC" id="1.5.1.3" evidence="3 8"/>
<dbReference type="STRING" id="1413210.U472_10935"/>
<evidence type="ECO:0000256" key="9">
    <source>
        <dbReference type="RuleBase" id="RU004474"/>
    </source>
</evidence>
<dbReference type="FunFam" id="3.40.430.10:FF:000001">
    <property type="entry name" value="Dihydrofolate reductase"/>
    <property type="match status" value="1"/>
</dbReference>
<dbReference type="GO" id="GO:0046452">
    <property type="term" value="P:dihydrofolate metabolic process"/>
    <property type="evidence" value="ECO:0007669"/>
    <property type="project" value="TreeGrafter"/>
</dbReference>
<proteinExistence type="inferred from homology"/>
<dbReference type="OrthoDB" id="9804315at2"/>
<dbReference type="Pfam" id="PF00186">
    <property type="entry name" value="DHFR_1"/>
    <property type="match status" value="1"/>
</dbReference>
<dbReference type="EMBL" id="OBDZ01000017">
    <property type="protein sequence ID" value="SNY33661.1"/>
    <property type="molecule type" value="Genomic_DNA"/>
</dbReference>
<comment type="function">
    <text evidence="7 8">Key enzyme in folate metabolism. Catalyzes an essential reaction for de novo glycine and purine synthesis, and for DNA precursor synthesis.</text>
</comment>
<evidence type="ECO:0000313" key="11">
    <source>
        <dbReference type="EMBL" id="SNY33661.1"/>
    </source>
</evidence>
<dbReference type="PRINTS" id="PR00070">
    <property type="entry name" value="DHFR"/>
</dbReference>
<evidence type="ECO:0000256" key="4">
    <source>
        <dbReference type="ARBA" id="ARBA00022563"/>
    </source>
</evidence>
<dbReference type="PANTHER" id="PTHR48069">
    <property type="entry name" value="DIHYDROFOLATE REDUCTASE"/>
    <property type="match status" value="1"/>
</dbReference>
<dbReference type="GO" id="GO:0004146">
    <property type="term" value="F:dihydrofolate reductase activity"/>
    <property type="evidence" value="ECO:0007669"/>
    <property type="project" value="UniProtKB-EC"/>
</dbReference>
<evidence type="ECO:0000256" key="7">
    <source>
        <dbReference type="ARBA" id="ARBA00025067"/>
    </source>
</evidence>
<protein>
    <recommendedName>
        <fullName evidence="3 8">Dihydrofolate reductase</fullName>
        <ecNumber evidence="3 8">1.5.1.3</ecNumber>
    </recommendedName>
</protein>
<evidence type="ECO:0000256" key="1">
    <source>
        <dbReference type="ARBA" id="ARBA00004903"/>
    </source>
</evidence>
<dbReference type="CDD" id="cd00209">
    <property type="entry name" value="DHFR"/>
    <property type="match status" value="1"/>
</dbReference>
<evidence type="ECO:0000256" key="2">
    <source>
        <dbReference type="ARBA" id="ARBA00009539"/>
    </source>
</evidence>
<dbReference type="GO" id="GO:0046655">
    <property type="term" value="P:folic acid metabolic process"/>
    <property type="evidence" value="ECO:0007669"/>
    <property type="project" value="TreeGrafter"/>
</dbReference>
<dbReference type="GO" id="GO:0046654">
    <property type="term" value="P:tetrahydrofolate biosynthetic process"/>
    <property type="evidence" value="ECO:0007669"/>
    <property type="project" value="UniProtKB-UniPathway"/>
</dbReference>
<comment type="pathway">
    <text evidence="1 8">Cofactor biosynthesis; tetrahydrofolate biosynthesis; 5,6,7,8-tetrahydrofolate from 7,8-dihydrofolate: step 1/1.</text>
</comment>
<evidence type="ECO:0000256" key="5">
    <source>
        <dbReference type="ARBA" id="ARBA00022857"/>
    </source>
</evidence>